<dbReference type="Gene3D" id="1.10.260.40">
    <property type="entry name" value="lambda repressor-like DNA-binding domains"/>
    <property type="match status" value="1"/>
</dbReference>
<organism evidence="1">
    <name type="scientific">hydrothermal vent metagenome</name>
    <dbReference type="NCBI Taxonomy" id="652676"/>
    <lineage>
        <taxon>unclassified sequences</taxon>
        <taxon>metagenomes</taxon>
        <taxon>ecological metagenomes</taxon>
    </lineage>
</organism>
<proteinExistence type="predicted"/>
<dbReference type="Pfam" id="PF13413">
    <property type="entry name" value="HTH_25"/>
    <property type="match status" value="1"/>
</dbReference>
<dbReference type="SUPFAM" id="SSF47413">
    <property type="entry name" value="lambda repressor-like DNA-binding domains"/>
    <property type="match status" value="1"/>
</dbReference>
<evidence type="ECO:0008006" key="2">
    <source>
        <dbReference type="Google" id="ProtNLM"/>
    </source>
</evidence>
<dbReference type="InterPro" id="IPR001387">
    <property type="entry name" value="Cro/C1-type_HTH"/>
</dbReference>
<gene>
    <name evidence="1" type="ORF">MNBD_CHLOROFLEXI01-1794</name>
</gene>
<feature type="non-terminal residue" evidence="1">
    <location>
        <position position="54"/>
    </location>
</feature>
<name>A0A3B0VFI2_9ZZZZ</name>
<accession>A0A3B0VFI2</accession>
<protein>
    <recommendedName>
        <fullName evidence="2">HTH cro/C1-type domain-containing protein</fullName>
    </recommendedName>
</protein>
<dbReference type="EMBL" id="UOEU01000910">
    <property type="protein sequence ID" value="VAW42305.1"/>
    <property type="molecule type" value="Genomic_DNA"/>
</dbReference>
<dbReference type="AlphaFoldDB" id="A0A3B0VFI2"/>
<dbReference type="InterPro" id="IPR010982">
    <property type="entry name" value="Lambda_DNA-bd_dom_sf"/>
</dbReference>
<sequence length="54" mass="6365">MLVHLLISDFFIMIDELGHILREARETKGLTLREVQEKTRISSRFLEALEMGDY</sequence>
<dbReference type="CDD" id="cd00093">
    <property type="entry name" value="HTH_XRE"/>
    <property type="match status" value="1"/>
</dbReference>
<dbReference type="GO" id="GO:0003677">
    <property type="term" value="F:DNA binding"/>
    <property type="evidence" value="ECO:0007669"/>
    <property type="project" value="InterPro"/>
</dbReference>
<reference evidence="1" key="1">
    <citation type="submission" date="2018-06" db="EMBL/GenBank/DDBJ databases">
        <authorList>
            <person name="Zhirakovskaya E."/>
        </authorList>
    </citation>
    <scope>NUCLEOTIDE SEQUENCE</scope>
</reference>
<evidence type="ECO:0000313" key="1">
    <source>
        <dbReference type="EMBL" id="VAW42305.1"/>
    </source>
</evidence>